<comment type="caution">
    <text evidence="3">The sequence shown here is derived from an EMBL/GenBank/DDBJ whole genome shotgun (WGS) entry which is preliminary data.</text>
</comment>
<feature type="compositionally biased region" description="Pro residues" evidence="2">
    <location>
        <begin position="254"/>
        <end position="264"/>
    </location>
</feature>
<feature type="compositionally biased region" description="Low complexity" evidence="2">
    <location>
        <begin position="547"/>
        <end position="561"/>
    </location>
</feature>
<organism evidence="3 4">
    <name type="scientific">Halobacterium litoreum</name>
    <dbReference type="NCBI Taxonomy" id="2039234"/>
    <lineage>
        <taxon>Archaea</taxon>
        <taxon>Methanobacteriati</taxon>
        <taxon>Methanobacteriota</taxon>
        <taxon>Stenosarchaea group</taxon>
        <taxon>Halobacteria</taxon>
        <taxon>Halobacteriales</taxon>
        <taxon>Halobacteriaceae</taxon>
        <taxon>Halobacterium</taxon>
    </lineage>
</organism>
<dbReference type="EMBL" id="JBHRWN010000002">
    <property type="protein sequence ID" value="MFC3477639.1"/>
    <property type="molecule type" value="Genomic_DNA"/>
</dbReference>
<reference evidence="3 4" key="1">
    <citation type="journal article" date="2019" name="Int. J. Syst. Evol. Microbiol.">
        <title>The Global Catalogue of Microorganisms (GCM) 10K type strain sequencing project: providing services to taxonomists for standard genome sequencing and annotation.</title>
        <authorList>
            <consortium name="The Broad Institute Genomics Platform"/>
            <consortium name="The Broad Institute Genome Sequencing Center for Infectious Disease"/>
            <person name="Wu L."/>
            <person name="Ma J."/>
        </authorList>
    </citation>
    <scope>NUCLEOTIDE SEQUENCE [LARGE SCALE GENOMIC DNA]</scope>
    <source>
        <strain evidence="3 4">CGMCC 1.12562</strain>
    </source>
</reference>
<dbReference type="RefSeq" id="WP_232571236.1">
    <property type="nucleotide sequence ID" value="NZ_CP089466.1"/>
</dbReference>
<dbReference type="NCBIfam" id="TIGR04126">
    <property type="entry name" value="PGF_CTERM"/>
    <property type="match status" value="1"/>
</dbReference>
<feature type="compositionally biased region" description="Basic and acidic residues" evidence="2">
    <location>
        <begin position="520"/>
        <end position="533"/>
    </location>
</feature>
<keyword evidence="4" id="KW-1185">Reference proteome</keyword>
<evidence type="ECO:0000313" key="3">
    <source>
        <dbReference type="EMBL" id="MFC3477639.1"/>
    </source>
</evidence>
<dbReference type="InterPro" id="IPR026371">
    <property type="entry name" value="PGF_CTERM"/>
</dbReference>
<feature type="region of interest" description="Disordered" evidence="2">
    <location>
        <begin position="518"/>
        <end position="561"/>
    </location>
</feature>
<gene>
    <name evidence="3" type="ORF">ACFOKC_07870</name>
</gene>
<keyword evidence="1" id="KW-0732">Signal</keyword>
<dbReference type="Proteomes" id="UP001595660">
    <property type="component" value="Unassembled WGS sequence"/>
</dbReference>
<name>A0ABD5NFD4_9EURY</name>
<accession>A0ABD5NFD4</accession>
<evidence type="ECO:0000256" key="2">
    <source>
        <dbReference type="SAM" id="MobiDB-lite"/>
    </source>
</evidence>
<evidence type="ECO:0000256" key="1">
    <source>
        <dbReference type="ARBA" id="ARBA00022729"/>
    </source>
</evidence>
<proteinExistence type="predicted"/>
<dbReference type="AlphaFoldDB" id="A0ABD5NFD4"/>
<dbReference type="GeneID" id="69116428"/>
<feature type="region of interest" description="Disordered" evidence="2">
    <location>
        <begin position="248"/>
        <end position="272"/>
    </location>
</feature>
<sequence length="581" mass="60123">MPSTRPGRRALTLLVALCVCASAATAATAAASPTRTNGAVNGCFPGVDSVERDEAVGDAVELEMLLCFEGSVAVDGPGYTGNVTLGDGEKSGTVTLELDTDANDSAAFGVTSDSLDDVPMNATGDGAFEPGNYTVTVRDGSGDVADTVTFELDAPTARDVTLWRAPLGADADLRTLAAVRESRATASQVDSRRRLDDYDSDSLAVATNETLVVALRADGIEGAMTGADGDARTRFRTALRETGGDFALVQTPESTPPSRQPLTPPVLNNTETRVLPDHANDTYYLVVDTRDLRGEWGGTHGGTIHVGSRDGMGFAARLSLQGSGADGDWPADTVAADFELVAATVSTPATAGDRTALTPTANAGLVARTTLAAGTEVTVRVSGAANRTVDATVRARNGSANVVVAPLDLSDVPDGATLSVAFERGGTRLDESRLTAVVAAPTATLHVEPDEDELWVHLSDATHPTVVATTAANGTVLDTRSVSPEATNDSTVTLSVTAGADASAVRLYHDADHSGTLTDADERYRRHAVERETTTPTTTETTDEPTESTPTTSRTTDTQTPGFGVLGALLALLVGVGLRRR</sequence>
<dbReference type="GO" id="GO:0030115">
    <property type="term" value="C:S-layer"/>
    <property type="evidence" value="ECO:0007669"/>
    <property type="project" value="UniProtKB-SubCell"/>
</dbReference>
<protein>
    <submittedName>
        <fullName evidence="3">PGF-CTERM sorting domain-containing protein</fullName>
    </submittedName>
</protein>
<dbReference type="GO" id="GO:0005886">
    <property type="term" value="C:plasma membrane"/>
    <property type="evidence" value="ECO:0007669"/>
    <property type="project" value="UniProtKB-SubCell"/>
</dbReference>
<evidence type="ECO:0000313" key="4">
    <source>
        <dbReference type="Proteomes" id="UP001595660"/>
    </source>
</evidence>